<dbReference type="InterPro" id="IPR036397">
    <property type="entry name" value="RNaseH_sf"/>
</dbReference>
<dbReference type="InterPro" id="IPR043128">
    <property type="entry name" value="Rev_trsase/Diguanyl_cyclase"/>
</dbReference>
<keyword evidence="4" id="KW-0255">Endonuclease</keyword>
<dbReference type="AlphaFoldDB" id="A0A151QSD6"/>
<dbReference type="GO" id="GO:0004523">
    <property type="term" value="F:RNA-DNA hybrid ribonuclease activity"/>
    <property type="evidence" value="ECO:0007669"/>
    <property type="project" value="InterPro"/>
</dbReference>
<evidence type="ECO:0000313" key="10">
    <source>
        <dbReference type="Proteomes" id="UP000075243"/>
    </source>
</evidence>
<accession>A0A151QSD6</accession>
<dbReference type="Gene3D" id="1.10.340.70">
    <property type="match status" value="1"/>
</dbReference>
<dbReference type="InterPro" id="IPR012337">
    <property type="entry name" value="RNaseH-like_sf"/>
</dbReference>
<dbReference type="InterPro" id="IPR043502">
    <property type="entry name" value="DNA/RNA_pol_sf"/>
</dbReference>
<feature type="domain" description="Integrase catalytic" evidence="8">
    <location>
        <begin position="535"/>
        <end position="714"/>
    </location>
</feature>
<dbReference type="Pfam" id="PF00078">
    <property type="entry name" value="RVT_1"/>
    <property type="match status" value="1"/>
</dbReference>
<evidence type="ECO:0000259" key="7">
    <source>
        <dbReference type="PROSITE" id="PS50879"/>
    </source>
</evidence>
<dbReference type="InterPro" id="IPR002156">
    <property type="entry name" value="RNaseH_domain"/>
</dbReference>
<keyword evidence="5" id="KW-0378">Hydrolase</keyword>
<dbReference type="GO" id="GO:0016491">
    <property type="term" value="F:oxidoreductase activity"/>
    <property type="evidence" value="ECO:0007669"/>
    <property type="project" value="InterPro"/>
</dbReference>
<dbReference type="Pfam" id="PF13456">
    <property type="entry name" value="RVT_3"/>
    <property type="match status" value="1"/>
</dbReference>
<keyword evidence="6" id="KW-0695">RNA-directed DNA polymerase</keyword>
<dbReference type="PANTHER" id="PTHR48475:SF2">
    <property type="entry name" value="RIBONUCLEASE H"/>
    <property type="match status" value="1"/>
</dbReference>
<dbReference type="GO" id="GO:0015074">
    <property type="term" value="P:DNA integration"/>
    <property type="evidence" value="ECO:0007669"/>
    <property type="project" value="InterPro"/>
</dbReference>
<dbReference type="CDD" id="cd01647">
    <property type="entry name" value="RT_LTR"/>
    <property type="match status" value="1"/>
</dbReference>
<evidence type="ECO:0000256" key="1">
    <source>
        <dbReference type="ARBA" id="ARBA00022679"/>
    </source>
</evidence>
<dbReference type="Gene3D" id="3.30.420.10">
    <property type="entry name" value="Ribonuclease H-like superfamily/Ribonuclease H"/>
    <property type="match status" value="2"/>
</dbReference>
<dbReference type="Proteomes" id="UP000075243">
    <property type="component" value="Unassembled WGS sequence"/>
</dbReference>
<evidence type="ECO:0000256" key="5">
    <source>
        <dbReference type="ARBA" id="ARBA00022801"/>
    </source>
</evidence>
<dbReference type="PANTHER" id="PTHR48475">
    <property type="entry name" value="RIBONUCLEASE H"/>
    <property type="match status" value="1"/>
</dbReference>
<evidence type="ECO:0000256" key="2">
    <source>
        <dbReference type="ARBA" id="ARBA00022695"/>
    </source>
</evidence>
<evidence type="ECO:0000313" key="9">
    <source>
        <dbReference type="EMBL" id="KYP33219.1"/>
    </source>
</evidence>
<reference evidence="9" key="1">
    <citation type="journal article" date="2012" name="Nat. Biotechnol.">
        <title>Draft genome sequence of pigeonpea (Cajanus cajan), an orphan legume crop of resource-poor farmers.</title>
        <authorList>
            <person name="Varshney R.K."/>
            <person name="Chen W."/>
            <person name="Li Y."/>
            <person name="Bharti A.K."/>
            <person name="Saxena R.K."/>
            <person name="Schlueter J.A."/>
            <person name="Donoghue M.T."/>
            <person name="Azam S."/>
            <person name="Fan G."/>
            <person name="Whaley A.M."/>
            <person name="Farmer A.D."/>
            <person name="Sheridan J."/>
            <person name="Iwata A."/>
            <person name="Tuteja R."/>
            <person name="Penmetsa R.V."/>
            <person name="Wu W."/>
            <person name="Upadhyaya H.D."/>
            <person name="Yang S.P."/>
            <person name="Shah T."/>
            <person name="Saxena K.B."/>
            <person name="Michael T."/>
            <person name="McCombie W.R."/>
            <person name="Yang B."/>
            <person name="Zhang G."/>
            <person name="Yang H."/>
            <person name="Wang J."/>
            <person name="Spillane C."/>
            <person name="Cook D.R."/>
            <person name="May G.D."/>
            <person name="Xu X."/>
            <person name="Jackson S.A."/>
        </authorList>
    </citation>
    <scope>NUCLEOTIDE SEQUENCE [LARGE SCALE GENOMIC DNA]</scope>
</reference>
<evidence type="ECO:0000259" key="8">
    <source>
        <dbReference type="PROSITE" id="PS50994"/>
    </source>
</evidence>
<gene>
    <name evidence="9" type="ORF">KK1_045948</name>
</gene>
<feature type="domain" description="RNase H type-1" evidence="7">
    <location>
        <begin position="360"/>
        <end position="489"/>
    </location>
</feature>
<dbReference type="InterPro" id="IPR000477">
    <property type="entry name" value="RT_dom"/>
</dbReference>
<evidence type="ECO:0000256" key="4">
    <source>
        <dbReference type="ARBA" id="ARBA00022759"/>
    </source>
</evidence>
<dbReference type="SUPFAM" id="SSF56672">
    <property type="entry name" value="DNA/RNA polymerases"/>
    <property type="match status" value="1"/>
</dbReference>
<proteinExistence type="predicted"/>
<dbReference type="Gene3D" id="3.10.10.10">
    <property type="entry name" value="HIV Type 1 Reverse Transcriptase, subunit A, domain 1"/>
    <property type="match status" value="1"/>
</dbReference>
<dbReference type="Gramene" id="C.cajan_43134.t">
    <property type="protein sequence ID" value="C.cajan_43134.t"/>
    <property type="gene ID" value="C.cajan_43134"/>
</dbReference>
<protein>
    <submittedName>
        <fullName evidence="9">Retrotransposable element Tf2</fullName>
    </submittedName>
</protein>
<dbReference type="GO" id="GO:0003676">
    <property type="term" value="F:nucleic acid binding"/>
    <property type="evidence" value="ECO:0007669"/>
    <property type="project" value="InterPro"/>
</dbReference>
<sequence>MTHFDSRPVPAEDVKEVSLAEGKTVKIGVSLAKEDEEGLLTVLKSNVSAFAWGAGDMPGIDPDFLCHHLMVDPKAKPVIQKRRKFGEDKKRAIAEETKKLLTAGHIREIQYPTWLANVVMVRKSNGNWRMCTDFTDLNKACPKDSYPLPNIDCLRLMDKVLADQLGRNVEAYVDDMVVKSPSVCRHFSDLQESFDPLARYQLHLNPAKCSFGVHAGKFLGFLLTHRGIEANPDKCSAIISMRSPAMVKEVQQLTGRMASLSRVLQGAEVRYQKIEKLALAILVTARKLRHYFQSYEVVVRTDHPIRQVLQKPDLAGKMMKWSVELSEYSIKYEPRGAIKAQTLADFVMELTSLAEEGNIEETQWILSVDGASNLGGSGAGIVLEGLGGILLEQSLRFEFRASNNQVEYEALLAGMKLAKEMGATSLSARSDSQLITGQVAGTFQAKDPQLAKYLEKVKLLSENFREFTLNHVPREQNSRADLLSKLASTKKPGATRSVIQETLAQPSINEAQGNVLFIQEELNSWMGPYIAYITRGELPEDKREASLVQKESARFVVINERLYQRGFSSPLLRCLIMSQAQRVMDEIHSGMCGSHIGGRALVYKVARAGYFWPSLRNDCVNWVQKCDGCQRHATLVRDFCKEVGIRLAFTSVEHPQSNGQAESANKVILSGLKKRVQDSRTSWVEELPRVLWSYHTTVHSSTQDTPFNLVYGTDAIIPIENAEPSIRTTAFSEEEPDQGRRVDLDLITETRERARINQVAAQRRAAFKYNSKVVPRDFVVGDLVLKRAQLTQMRNKLSPKWVGPYKIDDVVGKGAYRLRTLDGGMISRTWNAANFRFYYS</sequence>
<dbReference type="EMBL" id="KQ484956">
    <property type="protein sequence ID" value="KYP33219.1"/>
    <property type="molecule type" value="Genomic_DNA"/>
</dbReference>
<dbReference type="InterPro" id="IPR001584">
    <property type="entry name" value="Integrase_cat-core"/>
</dbReference>
<name>A0A151QSD6_CAJCA</name>
<organism evidence="9 10">
    <name type="scientific">Cajanus cajan</name>
    <name type="common">Pigeon pea</name>
    <name type="synonym">Cajanus indicus</name>
    <dbReference type="NCBI Taxonomy" id="3821"/>
    <lineage>
        <taxon>Eukaryota</taxon>
        <taxon>Viridiplantae</taxon>
        <taxon>Streptophyta</taxon>
        <taxon>Embryophyta</taxon>
        <taxon>Tracheophyta</taxon>
        <taxon>Spermatophyta</taxon>
        <taxon>Magnoliopsida</taxon>
        <taxon>eudicotyledons</taxon>
        <taxon>Gunneridae</taxon>
        <taxon>Pentapetalae</taxon>
        <taxon>rosids</taxon>
        <taxon>fabids</taxon>
        <taxon>Fabales</taxon>
        <taxon>Fabaceae</taxon>
        <taxon>Papilionoideae</taxon>
        <taxon>50 kb inversion clade</taxon>
        <taxon>NPAAA clade</taxon>
        <taxon>indigoferoid/millettioid clade</taxon>
        <taxon>Phaseoleae</taxon>
        <taxon>Cajanus</taxon>
    </lineage>
</organism>
<dbReference type="PROSITE" id="PS50879">
    <property type="entry name" value="RNASE_H_1"/>
    <property type="match status" value="1"/>
</dbReference>
<keyword evidence="2" id="KW-0548">Nucleotidyltransferase</keyword>
<dbReference type="InterPro" id="IPR041373">
    <property type="entry name" value="RT_RNaseH"/>
</dbReference>
<keyword evidence="1" id="KW-0808">Transferase</keyword>
<dbReference type="CDD" id="cd09279">
    <property type="entry name" value="RNase_HI_like"/>
    <property type="match status" value="1"/>
</dbReference>
<dbReference type="GO" id="GO:0003964">
    <property type="term" value="F:RNA-directed DNA polymerase activity"/>
    <property type="evidence" value="ECO:0007669"/>
    <property type="project" value="UniProtKB-KW"/>
</dbReference>
<evidence type="ECO:0000256" key="3">
    <source>
        <dbReference type="ARBA" id="ARBA00022722"/>
    </source>
</evidence>
<dbReference type="PROSITE" id="PS00498">
    <property type="entry name" value="TYROSINASE_2"/>
    <property type="match status" value="1"/>
</dbReference>
<dbReference type="PROSITE" id="PS50994">
    <property type="entry name" value="INTEGRASE"/>
    <property type="match status" value="1"/>
</dbReference>
<dbReference type="Gene3D" id="3.30.70.270">
    <property type="match status" value="1"/>
</dbReference>
<dbReference type="Pfam" id="PF17921">
    <property type="entry name" value="Integrase_H2C2"/>
    <property type="match status" value="1"/>
</dbReference>
<dbReference type="SUPFAM" id="SSF53098">
    <property type="entry name" value="Ribonuclease H-like"/>
    <property type="match status" value="2"/>
</dbReference>
<dbReference type="InterPro" id="IPR002227">
    <property type="entry name" value="Tyrosinase_Cu-bd"/>
</dbReference>
<dbReference type="InterPro" id="IPR041588">
    <property type="entry name" value="Integrase_H2C2"/>
</dbReference>
<keyword evidence="3" id="KW-0540">Nuclease</keyword>
<evidence type="ECO:0000256" key="6">
    <source>
        <dbReference type="ARBA" id="ARBA00022918"/>
    </source>
</evidence>
<dbReference type="Pfam" id="PF17917">
    <property type="entry name" value="RT_RNaseH"/>
    <property type="match status" value="1"/>
</dbReference>
<keyword evidence="10" id="KW-1185">Reference proteome</keyword>